<sequence>MGKEDTAGTGRGTSACGAQQVSLDISSNQPLSYSGPVRLSGSFLGGAADHRDPKASEKHKKKHSLSYGAWT</sequence>
<keyword evidence="3" id="KW-1185">Reference proteome</keyword>
<gene>
    <name evidence="2" type="ORF">CCHR01_11827</name>
</gene>
<evidence type="ECO:0000313" key="2">
    <source>
        <dbReference type="EMBL" id="KAK1845545.1"/>
    </source>
</evidence>
<comment type="caution">
    <text evidence="2">The sequence shown here is derived from an EMBL/GenBank/DDBJ whole genome shotgun (WGS) entry which is preliminary data.</text>
</comment>
<evidence type="ECO:0000313" key="3">
    <source>
        <dbReference type="Proteomes" id="UP001243330"/>
    </source>
</evidence>
<protein>
    <submittedName>
        <fullName evidence="2">Uncharacterized protein</fullName>
    </submittedName>
</protein>
<name>A0AAD9AEK4_9PEZI</name>
<dbReference type="AlphaFoldDB" id="A0AAD9AEK4"/>
<evidence type="ECO:0000256" key="1">
    <source>
        <dbReference type="SAM" id="MobiDB-lite"/>
    </source>
</evidence>
<reference evidence="2" key="1">
    <citation type="submission" date="2023-01" db="EMBL/GenBank/DDBJ databases">
        <title>Colletotrichum chrysophilum M932 genome sequence.</title>
        <authorList>
            <person name="Baroncelli R."/>
        </authorList>
    </citation>
    <scope>NUCLEOTIDE SEQUENCE</scope>
    <source>
        <strain evidence="2">M932</strain>
    </source>
</reference>
<proteinExistence type="predicted"/>
<organism evidence="2 3">
    <name type="scientific">Colletotrichum chrysophilum</name>
    <dbReference type="NCBI Taxonomy" id="1836956"/>
    <lineage>
        <taxon>Eukaryota</taxon>
        <taxon>Fungi</taxon>
        <taxon>Dikarya</taxon>
        <taxon>Ascomycota</taxon>
        <taxon>Pezizomycotina</taxon>
        <taxon>Sordariomycetes</taxon>
        <taxon>Hypocreomycetidae</taxon>
        <taxon>Glomerellales</taxon>
        <taxon>Glomerellaceae</taxon>
        <taxon>Colletotrichum</taxon>
        <taxon>Colletotrichum gloeosporioides species complex</taxon>
    </lineage>
</organism>
<feature type="region of interest" description="Disordered" evidence="1">
    <location>
        <begin position="37"/>
        <end position="71"/>
    </location>
</feature>
<dbReference type="EMBL" id="JAQOWY010000268">
    <property type="protein sequence ID" value="KAK1845545.1"/>
    <property type="molecule type" value="Genomic_DNA"/>
</dbReference>
<accession>A0AAD9AEK4</accession>
<dbReference type="Proteomes" id="UP001243330">
    <property type="component" value="Unassembled WGS sequence"/>
</dbReference>